<comment type="caution">
    <text evidence="4">The sequence shown here is derived from an EMBL/GenBank/DDBJ whole genome shotgun (WGS) entry which is preliminary data.</text>
</comment>
<evidence type="ECO:0000313" key="5">
    <source>
        <dbReference type="Proteomes" id="UP000228767"/>
    </source>
</evidence>
<dbReference type="AlphaFoldDB" id="A0A2H0RFE7"/>
<evidence type="ECO:0000259" key="3">
    <source>
        <dbReference type="PROSITE" id="PS50022"/>
    </source>
</evidence>
<feature type="domain" description="F5/8 type C" evidence="3">
    <location>
        <begin position="378"/>
        <end position="541"/>
    </location>
</feature>
<dbReference type="PROSITE" id="PS50022">
    <property type="entry name" value="FA58C_3"/>
    <property type="match status" value="1"/>
</dbReference>
<sequence length="704" mass="74230">MLNKKRFLFLFIFGAIILAPSAVPQYVAASTTHIANTSNLSIELRHRRNEEVYLLQRVLASKNLLTESQLQGGEGFFGGQTETALKKFQQNLRYDETTLCVGMGLGYVQANGRLGACDRYLVNGYARSRGIVADFNTLPPASLVLSGVWERGVRPITPLQDGSYSLRTGAMFEILLTAENNNTLYPAFRYWQVSGAHDAETASTMSPAAGTSATLHVNSTALETSTYVAVPPASDPIRTVVFELYDADRHSLVPPVYFAVKLVREGAGAVPTVTANPAWVQLPANGEPARTNLTWTNTGTPASCRVVGINPQGGVILSTTAATLANGASGNSSLVSLSQVGTYSFNVTCNNLHNTGQVSNTTQVQVAPSATGGDVGGDDEDSVGEEGDENDNRLTATVTASASAANYPATNAGDGNESTWWIANKSVDDANNNAWIKLDFGAPRLITAVKWKGIAWDPGSYPAASPSVYAIQVSADNSTWTTIYSTPPSMVNYVTPVHLGEYTWTASNVPLAATNARYVRLSTTRVNDGSGWSLGLKEFWAEGSTAVGESSSAQFPSFSLNATNQDNGQNRGAIVTISSASSLNGNGLVVLRASNVAGLPITPPSTLPNFCTTSTGLCRAYHLGSISGNQTSTQFFNSSLPANTDYAYGAWLYTGSGNSINYSARVTDTVHTTGSNAAITIAKAGGVQIAAGSVTAPATAFEDY</sequence>
<feature type="non-terminal residue" evidence="4">
    <location>
        <position position="704"/>
    </location>
</feature>
<protein>
    <recommendedName>
        <fullName evidence="3">F5/8 type C domain-containing protein</fullName>
    </recommendedName>
</protein>
<gene>
    <name evidence="4" type="ORF">COV10_01340</name>
</gene>
<dbReference type="SUPFAM" id="SSF49785">
    <property type="entry name" value="Galactose-binding domain-like"/>
    <property type="match status" value="1"/>
</dbReference>
<accession>A0A2H0RFE7</accession>
<name>A0A2H0RFE7_9BACT</name>
<dbReference type="Proteomes" id="UP000228767">
    <property type="component" value="Unassembled WGS sequence"/>
</dbReference>
<feature type="signal peptide" evidence="2">
    <location>
        <begin position="1"/>
        <end position="29"/>
    </location>
</feature>
<keyword evidence="2" id="KW-0732">Signal</keyword>
<dbReference type="InterPro" id="IPR000421">
    <property type="entry name" value="FA58C"/>
</dbReference>
<feature type="chain" id="PRO_5013749080" description="F5/8 type C domain-containing protein" evidence="2">
    <location>
        <begin position="30"/>
        <end position="704"/>
    </location>
</feature>
<dbReference type="InterPro" id="IPR008979">
    <property type="entry name" value="Galactose-bd-like_sf"/>
</dbReference>
<evidence type="ECO:0000313" key="4">
    <source>
        <dbReference type="EMBL" id="PIR45150.1"/>
    </source>
</evidence>
<dbReference type="EMBL" id="PCYI01000006">
    <property type="protein sequence ID" value="PIR45150.1"/>
    <property type="molecule type" value="Genomic_DNA"/>
</dbReference>
<feature type="compositionally biased region" description="Acidic residues" evidence="1">
    <location>
        <begin position="376"/>
        <end position="389"/>
    </location>
</feature>
<dbReference type="Pfam" id="PF00754">
    <property type="entry name" value="F5_F8_type_C"/>
    <property type="match status" value="1"/>
</dbReference>
<organism evidence="4 5">
    <name type="scientific">Candidatus Vogelbacteria bacterium CG10_big_fil_rev_8_21_14_0_10_51_16</name>
    <dbReference type="NCBI Taxonomy" id="1975045"/>
    <lineage>
        <taxon>Bacteria</taxon>
        <taxon>Candidatus Vogeliibacteriota</taxon>
    </lineage>
</organism>
<proteinExistence type="predicted"/>
<evidence type="ECO:0000256" key="2">
    <source>
        <dbReference type="SAM" id="SignalP"/>
    </source>
</evidence>
<reference evidence="4 5" key="1">
    <citation type="submission" date="2017-09" db="EMBL/GenBank/DDBJ databases">
        <title>Depth-based differentiation of microbial function through sediment-hosted aquifers and enrichment of novel symbionts in the deep terrestrial subsurface.</title>
        <authorList>
            <person name="Probst A.J."/>
            <person name="Ladd B."/>
            <person name="Jarett J.K."/>
            <person name="Geller-Mcgrath D.E."/>
            <person name="Sieber C.M."/>
            <person name="Emerson J.B."/>
            <person name="Anantharaman K."/>
            <person name="Thomas B.C."/>
            <person name="Malmstrom R."/>
            <person name="Stieglmeier M."/>
            <person name="Klingl A."/>
            <person name="Woyke T."/>
            <person name="Ryan C.M."/>
            <person name="Banfield J.F."/>
        </authorList>
    </citation>
    <scope>NUCLEOTIDE SEQUENCE [LARGE SCALE GENOMIC DNA]</scope>
    <source>
        <strain evidence="4">CG10_big_fil_rev_8_21_14_0_10_51_16</strain>
    </source>
</reference>
<feature type="region of interest" description="Disordered" evidence="1">
    <location>
        <begin position="367"/>
        <end position="390"/>
    </location>
</feature>
<dbReference type="Gene3D" id="2.60.120.260">
    <property type="entry name" value="Galactose-binding domain-like"/>
    <property type="match status" value="1"/>
</dbReference>
<evidence type="ECO:0000256" key="1">
    <source>
        <dbReference type="SAM" id="MobiDB-lite"/>
    </source>
</evidence>